<evidence type="ECO:0000313" key="10">
    <source>
        <dbReference type="Proteomes" id="UP000186931"/>
    </source>
</evidence>
<evidence type="ECO:0000256" key="7">
    <source>
        <dbReference type="SAM" id="Phobius"/>
    </source>
</evidence>
<feature type="domain" description="Major facilitator superfamily (MFS) profile" evidence="8">
    <location>
        <begin position="9"/>
        <end position="388"/>
    </location>
</feature>
<dbReference type="Gene3D" id="1.20.1250.20">
    <property type="entry name" value="MFS general substrate transporter like domains"/>
    <property type="match status" value="1"/>
</dbReference>
<keyword evidence="4 7" id="KW-0812">Transmembrane</keyword>
<dbReference type="EMBL" id="MKQS01000019">
    <property type="protein sequence ID" value="OFE43008.1"/>
    <property type="molecule type" value="Genomic_DNA"/>
</dbReference>
<dbReference type="STRING" id="202956.BJN41_11085"/>
<dbReference type="InterPro" id="IPR011701">
    <property type="entry name" value="MFS"/>
</dbReference>
<protein>
    <submittedName>
        <fullName evidence="9">MFS transporter</fullName>
    </submittedName>
</protein>
<organism evidence="9 10">
    <name type="scientific">Acinetobacter towneri</name>
    <dbReference type="NCBI Taxonomy" id="202956"/>
    <lineage>
        <taxon>Bacteria</taxon>
        <taxon>Pseudomonadati</taxon>
        <taxon>Pseudomonadota</taxon>
        <taxon>Gammaproteobacteria</taxon>
        <taxon>Moraxellales</taxon>
        <taxon>Moraxellaceae</taxon>
        <taxon>Acinetobacter</taxon>
    </lineage>
</organism>
<accession>A0A1E8E0V3</accession>
<evidence type="ECO:0000259" key="8">
    <source>
        <dbReference type="PROSITE" id="PS50850"/>
    </source>
</evidence>
<keyword evidence="6 7" id="KW-0472">Membrane</keyword>
<keyword evidence="2" id="KW-0813">Transport</keyword>
<feature type="transmembrane region" description="Helical" evidence="7">
    <location>
        <begin position="246"/>
        <end position="266"/>
    </location>
</feature>
<feature type="transmembrane region" description="Helical" evidence="7">
    <location>
        <begin position="40"/>
        <end position="64"/>
    </location>
</feature>
<evidence type="ECO:0000256" key="4">
    <source>
        <dbReference type="ARBA" id="ARBA00022692"/>
    </source>
</evidence>
<feature type="transmembrane region" description="Helical" evidence="7">
    <location>
        <begin position="213"/>
        <end position="234"/>
    </location>
</feature>
<feature type="transmembrane region" description="Helical" evidence="7">
    <location>
        <begin position="133"/>
        <end position="154"/>
    </location>
</feature>
<dbReference type="Pfam" id="PF07690">
    <property type="entry name" value="MFS_1"/>
    <property type="match status" value="1"/>
</dbReference>
<dbReference type="InterPro" id="IPR050171">
    <property type="entry name" value="MFS_Transporters"/>
</dbReference>
<evidence type="ECO:0000256" key="6">
    <source>
        <dbReference type="ARBA" id="ARBA00023136"/>
    </source>
</evidence>
<feature type="transmembrane region" description="Helical" evidence="7">
    <location>
        <begin position="160"/>
        <end position="181"/>
    </location>
</feature>
<dbReference type="GO" id="GO:0022857">
    <property type="term" value="F:transmembrane transporter activity"/>
    <property type="evidence" value="ECO:0007669"/>
    <property type="project" value="InterPro"/>
</dbReference>
<feature type="transmembrane region" description="Helical" evidence="7">
    <location>
        <begin position="100"/>
        <end position="121"/>
    </location>
</feature>
<proteinExistence type="predicted"/>
<dbReference type="CDD" id="cd17472">
    <property type="entry name" value="MFS_YajR_like"/>
    <property type="match status" value="1"/>
</dbReference>
<feature type="transmembrane region" description="Helical" evidence="7">
    <location>
        <begin position="12"/>
        <end position="34"/>
    </location>
</feature>
<dbReference type="GO" id="GO:0005886">
    <property type="term" value="C:plasma membrane"/>
    <property type="evidence" value="ECO:0007669"/>
    <property type="project" value="UniProtKB-SubCell"/>
</dbReference>
<dbReference type="PANTHER" id="PTHR23517">
    <property type="entry name" value="RESISTANCE PROTEIN MDTM, PUTATIVE-RELATED-RELATED"/>
    <property type="match status" value="1"/>
</dbReference>
<dbReference type="AlphaFoldDB" id="A0A1E8E0V3"/>
<evidence type="ECO:0000256" key="3">
    <source>
        <dbReference type="ARBA" id="ARBA00022475"/>
    </source>
</evidence>
<feature type="transmembrane region" description="Helical" evidence="7">
    <location>
        <begin position="339"/>
        <end position="358"/>
    </location>
</feature>
<dbReference type="Proteomes" id="UP000186931">
    <property type="component" value="Unassembled WGS sequence"/>
</dbReference>
<dbReference type="InterPro" id="IPR020846">
    <property type="entry name" value="MFS_dom"/>
</dbReference>
<gene>
    <name evidence="9" type="ORF">BJN41_11085</name>
</gene>
<comment type="subcellular location">
    <subcellularLocation>
        <location evidence="1">Cell membrane</location>
        <topology evidence="1">Multi-pass membrane protein</topology>
    </subcellularLocation>
</comment>
<sequence length="454" mass="49580">MMNALERRSTFALSSIFALRMLGLFMIIPVFSVAGQSYQYATPALIGLAVGVYGLTQAILQIPFSLIADRYSRKPLVVLGLLLFALGGAIAAMSDTIYGVIIGRAIAGGGAVSAVVMALLADVTREENRMKAMAVMGMSIGMSFVVAFSLGPWLTGLVGISGLFWVTTVMGLAAILMLLLVPKVTRHHRNFQQGYITQLKQVLKMGDLNRLHVSVFTLHLLLTAMFIYVPSQLIQFADIPLQHHGWVYLPLLLVSLFVAFPSIVLAEKYRKMRGIFLTAIAGIILGLLVLIFGFESKYILLLGLGLFFIAFNVMEALLPSWLSKAAPIQSKATAMGVNASSQFLGAFFGGMIGGQLLMLNHTAMGWSILTAIAIIWLLVSFGLAQPRYLSSLVLRLPENRETDEWTSQLLAIRGIEEVVVMSDQQVAYVKVDKQHIDDAARQQLTHLFGKEVAI</sequence>
<dbReference type="Gene3D" id="3.30.70.100">
    <property type="match status" value="1"/>
</dbReference>
<evidence type="ECO:0000256" key="5">
    <source>
        <dbReference type="ARBA" id="ARBA00022989"/>
    </source>
</evidence>
<feature type="transmembrane region" description="Helical" evidence="7">
    <location>
        <begin position="273"/>
        <end position="292"/>
    </location>
</feature>
<dbReference type="PROSITE" id="PS50850">
    <property type="entry name" value="MFS"/>
    <property type="match status" value="1"/>
</dbReference>
<feature type="transmembrane region" description="Helical" evidence="7">
    <location>
        <begin position="298"/>
        <end position="318"/>
    </location>
</feature>
<evidence type="ECO:0000256" key="1">
    <source>
        <dbReference type="ARBA" id="ARBA00004651"/>
    </source>
</evidence>
<dbReference type="eggNOG" id="COG2814">
    <property type="taxonomic scope" value="Bacteria"/>
</dbReference>
<dbReference type="SUPFAM" id="SSF103473">
    <property type="entry name" value="MFS general substrate transporter"/>
    <property type="match status" value="1"/>
</dbReference>
<dbReference type="InterPro" id="IPR036259">
    <property type="entry name" value="MFS_trans_sf"/>
</dbReference>
<feature type="transmembrane region" description="Helical" evidence="7">
    <location>
        <begin position="364"/>
        <end position="384"/>
    </location>
</feature>
<keyword evidence="3" id="KW-1003">Cell membrane</keyword>
<evidence type="ECO:0000313" key="9">
    <source>
        <dbReference type="EMBL" id="OFE43008.1"/>
    </source>
</evidence>
<reference evidence="9 10" key="1">
    <citation type="submission" date="2016-10" db="EMBL/GenBank/DDBJ databases">
        <title>Genome of airborne Acinetobacter sp. 5-2Ac02 in the hospital environment: Species near to Acinetobacter towneri.</title>
        <authorList>
            <person name="Barbosa B."/>
            <person name="Fernandez-Garcia L."/>
            <person name="Gato E."/>
            <person name="Leao R."/>
            <person name="Albano R."/>
            <person name="Fernandez B."/>
            <person name="Fernandez-Cuenca F."/>
            <person name="Marques E."/>
            <person name="Tomas M."/>
        </authorList>
    </citation>
    <scope>NUCLEOTIDE SEQUENCE [LARGE SCALE GENOMIC DNA]</scope>
    <source>
        <strain evidence="9 10">5-2Ac02</strain>
    </source>
</reference>
<dbReference type="RefSeq" id="WP_019837155.1">
    <property type="nucleotide sequence ID" value="NZ_CP183897.1"/>
</dbReference>
<name>A0A1E8E0V3_9GAMM</name>
<comment type="caution">
    <text evidence="9">The sequence shown here is derived from an EMBL/GenBank/DDBJ whole genome shotgun (WGS) entry which is preliminary data.</text>
</comment>
<evidence type="ECO:0000256" key="2">
    <source>
        <dbReference type="ARBA" id="ARBA00022448"/>
    </source>
</evidence>
<feature type="transmembrane region" description="Helical" evidence="7">
    <location>
        <begin position="76"/>
        <end position="94"/>
    </location>
</feature>
<keyword evidence="5 7" id="KW-1133">Transmembrane helix</keyword>
<dbReference type="PANTHER" id="PTHR23517:SF2">
    <property type="entry name" value="MULTIDRUG RESISTANCE PROTEIN MDTH"/>
    <property type="match status" value="1"/>
</dbReference>